<reference evidence="2" key="2">
    <citation type="submission" date="2015-01" db="EMBL/GenBank/DDBJ databases">
        <title>Evolutionary Origins and Diversification of the Mycorrhizal Mutualists.</title>
        <authorList>
            <consortium name="DOE Joint Genome Institute"/>
            <consortium name="Mycorrhizal Genomics Consortium"/>
            <person name="Kohler A."/>
            <person name="Kuo A."/>
            <person name="Nagy L.G."/>
            <person name="Floudas D."/>
            <person name="Copeland A."/>
            <person name="Barry K.W."/>
            <person name="Cichocki N."/>
            <person name="Veneault-Fourrey C."/>
            <person name="LaButti K."/>
            <person name="Lindquist E.A."/>
            <person name="Lipzen A."/>
            <person name="Lundell T."/>
            <person name="Morin E."/>
            <person name="Murat C."/>
            <person name="Riley R."/>
            <person name="Ohm R."/>
            <person name="Sun H."/>
            <person name="Tunlid A."/>
            <person name="Henrissat B."/>
            <person name="Grigoriev I.V."/>
            <person name="Hibbett D.S."/>
            <person name="Martin F."/>
        </authorList>
    </citation>
    <scope>NUCLEOTIDE SEQUENCE [LARGE SCALE GENOMIC DNA]</scope>
    <source>
        <strain evidence="2">441</strain>
    </source>
</reference>
<name>A0A0C9ZV42_9AGAM</name>
<dbReference type="EMBL" id="KN833688">
    <property type="protein sequence ID" value="KIK29894.1"/>
    <property type="molecule type" value="Genomic_DNA"/>
</dbReference>
<organism evidence="1 2">
    <name type="scientific">Pisolithus microcarpus 441</name>
    <dbReference type="NCBI Taxonomy" id="765257"/>
    <lineage>
        <taxon>Eukaryota</taxon>
        <taxon>Fungi</taxon>
        <taxon>Dikarya</taxon>
        <taxon>Basidiomycota</taxon>
        <taxon>Agaricomycotina</taxon>
        <taxon>Agaricomycetes</taxon>
        <taxon>Agaricomycetidae</taxon>
        <taxon>Boletales</taxon>
        <taxon>Sclerodermatineae</taxon>
        <taxon>Pisolithaceae</taxon>
        <taxon>Pisolithus</taxon>
    </lineage>
</organism>
<dbReference type="Proteomes" id="UP000054018">
    <property type="component" value="Unassembled WGS sequence"/>
</dbReference>
<evidence type="ECO:0000313" key="2">
    <source>
        <dbReference type="Proteomes" id="UP000054018"/>
    </source>
</evidence>
<evidence type="ECO:0000313" key="1">
    <source>
        <dbReference type="EMBL" id="KIK29894.1"/>
    </source>
</evidence>
<accession>A0A0C9ZV42</accession>
<gene>
    <name evidence="1" type="ORF">PISMIDRAFT_671871</name>
</gene>
<sequence length="68" mass="8188">MRQELFAGVLGGTCPRNGEQRCKHVTRERQHKLRRPRKRRVLRPLGRRWPWDAQRQAAANRVYFSDHP</sequence>
<protein>
    <submittedName>
        <fullName evidence="1">Uncharacterized protein</fullName>
    </submittedName>
</protein>
<keyword evidence="2" id="KW-1185">Reference proteome</keyword>
<reference evidence="1 2" key="1">
    <citation type="submission" date="2014-04" db="EMBL/GenBank/DDBJ databases">
        <authorList>
            <consortium name="DOE Joint Genome Institute"/>
            <person name="Kuo A."/>
            <person name="Kohler A."/>
            <person name="Costa M.D."/>
            <person name="Nagy L.G."/>
            <person name="Floudas D."/>
            <person name="Copeland A."/>
            <person name="Barry K.W."/>
            <person name="Cichocki N."/>
            <person name="Veneault-Fourrey C."/>
            <person name="LaButti K."/>
            <person name="Lindquist E.A."/>
            <person name="Lipzen A."/>
            <person name="Lundell T."/>
            <person name="Morin E."/>
            <person name="Murat C."/>
            <person name="Sun H."/>
            <person name="Tunlid A."/>
            <person name="Henrissat B."/>
            <person name="Grigoriev I.V."/>
            <person name="Hibbett D.S."/>
            <person name="Martin F."/>
            <person name="Nordberg H.P."/>
            <person name="Cantor M.N."/>
            <person name="Hua S.X."/>
        </authorList>
    </citation>
    <scope>NUCLEOTIDE SEQUENCE [LARGE SCALE GENOMIC DNA]</scope>
    <source>
        <strain evidence="1 2">441</strain>
    </source>
</reference>
<dbReference type="HOGENOM" id="CLU_2794909_0_0_1"/>
<dbReference type="AlphaFoldDB" id="A0A0C9ZV42"/>
<proteinExistence type="predicted"/>